<keyword evidence="3" id="KW-1185">Reference proteome</keyword>
<sequence length="47" mass="4840">MLAQGPGTYQGKPAANGRSPATRTTRVRTAGLRSLRSPGVRISGTVS</sequence>
<proteinExistence type="predicted"/>
<reference evidence="2" key="1">
    <citation type="submission" date="2019-08" db="EMBL/GenBank/DDBJ databases">
        <title>Complete genome sequence of a mangrove-derived Streptomyces xiamenensis.</title>
        <authorList>
            <person name="Xu J."/>
        </authorList>
    </citation>
    <scope>NUCLEOTIDE SEQUENCE</scope>
    <source>
        <strain evidence="2">318</strain>
    </source>
</reference>
<dbReference type="AlphaFoldDB" id="A0A0F7CNQ8"/>
<gene>
    <name evidence="2" type="ORF">SXIM_19520</name>
</gene>
<feature type="region of interest" description="Disordered" evidence="1">
    <location>
        <begin position="1"/>
        <end position="47"/>
    </location>
</feature>
<evidence type="ECO:0000313" key="2">
    <source>
        <dbReference type="EMBL" id="AKG43336.1"/>
    </source>
</evidence>
<dbReference type="HOGENOM" id="CLU_3173969_0_0_11"/>
<dbReference type="Proteomes" id="UP000034034">
    <property type="component" value="Chromosome"/>
</dbReference>
<dbReference type="EMBL" id="CP009922">
    <property type="protein sequence ID" value="AKG43336.1"/>
    <property type="molecule type" value="Genomic_DNA"/>
</dbReference>
<dbReference type="KEGG" id="sxi:SXIM_19520"/>
<evidence type="ECO:0000256" key="1">
    <source>
        <dbReference type="SAM" id="MobiDB-lite"/>
    </source>
</evidence>
<evidence type="ECO:0000313" key="3">
    <source>
        <dbReference type="Proteomes" id="UP000034034"/>
    </source>
</evidence>
<organism evidence="2 3">
    <name type="scientific">Streptomyces xiamenensis</name>
    <dbReference type="NCBI Taxonomy" id="408015"/>
    <lineage>
        <taxon>Bacteria</taxon>
        <taxon>Bacillati</taxon>
        <taxon>Actinomycetota</taxon>
        <taxon>Actinomycetes</taxon>
        <taxon>Kitasatosporales</taxon>
        <taxon>Streptomycetaceae</taxon>
        <taxon>Streptomyces</taxon>
    </lineage>
</organism>
<protein>
    <submittedName>
        <fullName evidence="2">Uncharacterized protein</fullName>
    </submittedName>
</protein>
<dbReference type="PATRIC" id="fig|408015.6.peg.1982"/>
<name>A0A0F7CNQ8_9ACTN</name>
<accession>A0A0F7CNQ8</accession>